<keyword evidence="8" id="KW-1003">Cell membrane</keyword>
<comment type="subcellular location">
    <subcellularLocation>
        <location evidence="8">Cell membrane</location>
        <topology evidence="8">Multi-pass membrane protein</topology>
    </subcellularLocation>
    <subcellularLocation>
        <location evidence="1">Membrane</location>
        <topology evidence="1">Multi-pass membrane protein</topology>
    </subcellularLocation>
</comment>
<gene>
    <name evidence="9" type="primary">cyoE</name>
    <name evidence="8" type="synonym">ctaB</name>
    <name evidence="9" type="ORF">COB67_07890</name>
</gene>
<reference evidence="10" key="1">
    <citation type="submission" date="2017-08" db="EMBL/GenBank/DDBJ databases">
        <title>A dynamic microbial community with high functional redundancy inhabits the cold, oxic subseafloor aquifer.</title>
        <authorList>
            <person name="Tully B.J."/>
            <person name="Wheat C.G."/>
            <person name="Glazer B.T."/>
            <person name="Huber J.A."/>
        </authorList>
    </citation>
    <scope>NUCLEOTIDE SEQUENCE [LARGE SCALE GENOMIC DNA]</scope>
</reference>
<evidence type="ECO:0000256" key="3">
    <source>
        <dbReference type="ARBA" id="ARBA00022692"/>
    </source>
</evidence>
<dbReference type="PANTHER" id="PTHR43448:SF2">
    <property type="entry name" value="PROTOHEME IX FARNESYLTRANSFERASE, MITOCHONDRIAL"/>
    <property type="match status" value="1"/>
</dbReference>
<dbReference type="Gene3D" id="1.10.357.140">
    <property type="entry name" value="UbiA prenyltransferase"/>
    <property type="match status" value="1"/>
</dbReference>
<dbReference type="Proteomes" id="UP000218113">
    <property type="component" value="Unassembled WGS sequence"/>
</dbReference>
<dbReference type="InterPro" id="IPR044878">
    <property type="entry name" value="UbiA_sf"/>
</dbReference>
<comment type="miscellaneous">
    <text evidence="8">Carbon 2 of the heme B porphyrin ring is defined according to the Fischer nomenclature.</text>
</comment>
<feature type="transmembrane region" description="Helical" evidence="8">
    <location>
        <begin position="68"/>
        <end position="94"/>
    </location>
</feature>
<organism evidence="9 10">
    <name type="scientific">SAR324 cluster bacterium</name>
    <dbReference type="NCBI Taxonomy" id="2024889"/>
    <lineage>
        <taxon>Bacteria</taxon>
        <taxon>Deltaproteobacteria</taxon>
        <taxon>SAR324 cluster</taxon>
    </lineage>
</organism>
<evidence type="ECO:0000256" key="7">
    <source>
        <dbReference type="ARBA" id="ARBA00047690"/>
    </source>
</evidence>
<evidence type="ECO:0000256" key="8">
    <source>
        <dbReference type="HAMAP-Rule" id="MF_00154"/>
    </source>
</evidence>
<comment type="pathway">
    <text evidence="8">Porphyrin-containing compound metabolism; heme O biosynthesis; heme O from protoheme: step 1/1.</text>
</comment>
<comment type="similarity">
    <text evidence="8">Belongs to the UbiA prenyltransferase family. Protoheme IX farnesyltransferase subfamily.</text>
</comment>
<dbReference type="CDD" id="cd13957">
    <property type="entry name" value="PT_UbiA_Cox10"/>
    <property type="match status" value="1"/>
</dbReference>
<dbReference type="InterPro" id="IPR000537">
    <property type="entry name" value="UbiA_prenyltransferase"/>
</dbReference>
<feature type="transmembrane region" description="Helical" evidence="8">
    <location>
        <begin position="47"/>
        <end position="62"/>
    </location>
</feature>
<feature type="transmembrane region" description="Helical" evidence="8">
    <location>
        <begin position="197"/>
        <end position="219"/>
    </location>
</feature>
<accession>A0A2A4T388</accession>
<keyword evidence="6 8" id="KW-0472">Membrane</keyword>
<dbReference type="PROSITE" id="PS00943">
    <property type="entry name" value="UBIA"/>
    <property type="match status" value="1"/>
</dbReference>
<evidence type="ECO:0000256" key="5">
    <source>
        <dbReference type="ARBA" id="ARBA00023133"/>
    </source>
</evidence>
<dbReference type="NCBIfam" id="TIGR01473">
    <property type="entry name" value="cyoE_ctaB"/>
    <property type="match status" value="1"/>
</dbReference>
<feature type="transmembrane region" description="Helical" evidence="8">
    <location>
        <begin position="300"/>
        <end position="318"/>
    </location>
</feature>
<dbReference type="GO" id="GO:0048034">
    <property type="term" value="P:heme O biosynthetic process"/>
    <property type="evidence" value="ECO:0007669"/>
    <property type="project" value="UniProtKB-UniRule"/>
</dbReference>
<feature type="transmembrane region" description="Helical" evidence="8">
    <location>
        <begin position="267"/>
        <end position="288"/>
    </location>
</feature>
<dbReference type="EMBL" id="NVSR01000050">
    <property type="protein sequence ID" value="PCI27749.1"/>
    <property type="molecule type" value="Genomic_DNA"/>
</dbReference>
<feature type="transmembrane region" description="Helical" evidence="8">
    <location>
        <begin position="121"/>
        <end position="140"/>
    </location>
</feature>
<dbReference type="PANTHER" id="PTHR43448">
    <property type="entry name" value="PROTOHEME IX FARNESYLTRANSFERASE, MITOCHONDRIAL"/>
    <property type="match status" value="1"/>
</dbReference>
<dbReference type="GO" id="GO:0005886">
    <property type="term" value="C:plasma membrane"/>
    <property type="evidence" value="ECO:0007669"/>
    <property type="project" value="UniProtKB-SubCell"/>
</dbReference>
<keyword evidence="5 8" id="KW-0350">Heme biosynthesis</keyword>
<dbReference type="InterPro" id="IPR006369">
    <property type="entry name" value="Protohaem_IX_farnesylTrfase"/>
</dbReference>
<comment type="caution">
    <text evidence="9">The sequence shown here is derived from an EMBL/GenBank/DDBJ whole genome shotgun (WGS) entry which is preliminary data.</text>
</comment>
<evidence type="ECO:0000256" key="1">
    <source>
        <dbReference type="ARBA" id="ARBA00004141"/>
    </source>
</evidence>
<keyword evidence="2 8" id="KW-0808">Transferase</keyword>
<protein>
    <recommendedName>
        <fullName evidence="8">Protoheme IX farnesyltransferase</fullName>
        <ecNumber evidence="8">2.5.1.141</ecNumber>
    </recommendedName>
    <alternativeName>
        <fullName evidence="8">Heme B farnesyltransferase</fullName>
    </alternativeName>
    <alternativeName>
        <fullName evidence="8">Heme O synthase</fullName>
    </alternativeName>
</protein>
<name>A0A2A4T388_9DELT</name>
<dbReference type="InterPro" id="IPR030470">
    <property type="entry name" value="UbiA_prenylTrfase_CS"/>
</dbReference>
<evidence type="ECO:0000256" key="2">
    <source>
        <dbReference type="ARBA" id="ARBA00022679"/>
    </source>
</evidence>
<feature type="transmembrane region" description="Helical" evidence="8">
    <location>
        <begin position="146"/>
        <end position="163"/>
    </location>
</feature>
<dbReference type="AlphaFoldDB" id="A0A2A4T388"/>
<proteinExistence type="inferred from homology"/>
<evidence type="ECO:0000256" key="4">
    <source>
        <dbReference type="ARBA" id="ARBA00022989"/>
    </source>
</evidence>
<keyword evidence="4 8" id="KW-1133">Transmembrane helix</keyword>
<dbReference type="Pfam" id="PF01040">
    <property type="entry name" value="UbiA"/>
    <property type="match status" value="1"/>
</dbReference>
<comment type="catalytic activity">
    <reaction evidence="7 8">
        <text>heme b + (2E,6E)-farnesyl diphosphate + H2O = Fe(II)-heme o + diphosphate</text>
        <dbReference type="Rhea" id="RHEA:28070"/>
        <dbReference type="ChEBI" id="CHEBI:15377"/>
        <dbReference type="ChEBI" id="CHEBI:33019"/>
        <dbReference type="ChEBI" id="CHEBI:60344"/>
        <dbReference type="ChEBI" id="CHEBI:60530"/>
        <dbReference type="ChEBI" id="CHEBI:175763"/>
        <dbReference type="EC" id="2.5.1.141"/>
    </reaction>
</comment>
<dbReference type="UniPathway" id="UPA00834">
    <property type="reaction ID" value="UER00712"/>
</dbReference>
<sequence length="319" mass="35540">MISPHVFYWGKIMSDPITSTEAVQVSVKVKKEAGTVAQFLALTKPRIYIAIAITALMGLALQKDFTQYSFWITLSLVVSTILASAGGAVLNHYFERDTDSLMDRTKDRPLVTGSIASPKQALYFGWAITILGNLLCYVTLGAWATFWLFLGFFTYVFVYTLWVKHRSQWNVTLGGLCSSFAVLAGDTAISGEISTNGIILSFLLFFWNPAHFWNLAVLFQKDYAKAGIPMLPHMVGRKNTQWFILLHVVLTVASSIFLGIFGSPGSFYLIVASIAGVLLILANIQNLFLLSDKTFRRNFICANMYLMILFIGIALDFFV</sequence>
<evidence type="ECO:0000313" key="10">
    <source>
        <dbReference type="Proteomes" id="UP000218113"/>
    </source>
</evidence>
<dbReference type="GO" id="GO:0008495">
    <property type="term" value="F:protoheme IX farnesyltransferase activity"/>
    <property type="evidence" value="ECO:0007669"/>
    <property type="project" value="UniProtKB-UniRule"/>
</dbReference>
<evidence type="ECO:0000256" key="6">
    <source>
        <dbReference type="ARBA" id="ARBA00023136"/>
    </source>
</evidence>
<dbReference type="EC" id="2.5.1.141" evidence="8"/>
<dbReference type="HAMAP" id="MF_00154">
    <property type="entry name" value="CyoE_CtaB"/>
    <property type="match status" value="1"/>
</dbReference>
<keyword evidence="3 8" id="KW-0812">Transmembrane</keyword>
<comment type="function">
    <text evidence="8">Converts heme B (protoheme IX) to heme O by substitution of the vinyl group on carbon 2 of heme B porphyrin ring with a hydroxyethyl farnesyl side group.</text>
</comment>
<feature type="transmembrane region" description="Helical" evidence="8">
    <location>
        <begin position="240"/>
        <end position="261"/>
    </location>
</feature>
<evidence type="ECO:0000313" key="9">
    <source>
        <dbReference type="EMBL" id="PCI27749.1"/>
    </source>
</evidence>